<accession>A0A7C8I8M7</accession>
<feature type="repeat" description="ANK" evidence="3">
    <location>
        <begin position="1462"/>
        <end position="1494"/>
    </location>
</feature>
<reference evidence="6 7" key="1">
    <citation type="submission" date="2020-01" db="EMBL/GenBank/DDBJ databases">
        <authorList>
            <consortium name="DOE Joint Genome Institute"/>
            <person name="Haridas S."/>
            <person name="Albert R."/>
            <person name="Binder M."/>
            <person name="Bloem J."/>
            <person name="Labutti K."/>
            <person name="Salamov A."/>
            <person name="Andreopoulos B."/>
            <person name="Baker S.E."/>
            <person name="Barry K."/>
            <person name="Bills G."/>
            <person name="Bluhm B.H."/>
            <person name="Cannon C."/>
            <person name="Castanera R."/>
            <person name="Culley D.E."/>
            <person name="Daum C."/>
            <person name="Ezra D."/>
            <person name="Gonzalez J.B."/>
            <person name="Henrissat B."/>
            <person name="Kuo A."/>
            <person name="Liang C."/>
            <person name="Lipzen A."/>
            <person name="Lutzoni F."/>
            <person name="Magnuson J."/>
            <person name="Mondo S."/>
            <person name="Nolan M."/>
            <person name="Ohm R."/>
            <person name="Pangilinan J."/>
            <person name="Park H.-J.H."/>
            <person name="Ramirez L."/>
            <person name="Alfaro M."/>
            <person name="Sun H."/>
            <person name="Tritt A."/>
            <person name="Yoshinaga Y."/>
            <person name="Zwiers L.-H.L."/>
            <person name="Turgeon B.G."/>
            <person name="Goodwin S.B."/>
            <person name="Spatafora J.W."/>
            <person name="Crous P.W."/>
            <person name="Grigoriev I.V."/>
        </authorList>
    </citation>
    <scope>NUCLEOTIDE SEQUENCE [LARGE SCALE GENOMIC DNA]</scope>
    <source>
        <strain evidence="6 7">CBS 611.86</strain>
    </source>
</reference>
<evidence type="ECO:0000256" key="3">
    <source>
        <dbReference type="PROSITE-ProRule" id="PRU00023"/>
    </source>
</evidence>
<feature type="compositionally biased region" description="Acidic residues" evidence="5">
    <location>
        <begin position="635"/>
        <end position="652"/>
    </location>
</feature>
<gene>
    <name evidence="6" type="ORF">BDV95DRAFT_528151</name>
</gene>
<keyword evidence="4" id="KW-0175">Coiled coil</keyword>
<dbReference type="PROSITE" id="PS50297">
    <property type="entry name" value="ANK_REP_REGION"/>
    <property type="match status" value="4"/>
</dbReference>
<evidence type="ECO:0000256" key="5">
    <source>
        <dbReference type="SAM" id="MobiDB-lite"/>
    </source>
</evidence>
<proteinExistence type="predicted"/>
<evidence type="ECO:0000256" key="2">
    <source>
        <dbReference type="ARBA" id="ARBA00023043"/>
    </source>
</evidence>
<evidence type="ECO:0000313" key="7">
    <source>
        <dbReference type="Proteomes" id="UP000481861"/>
    </source>
</evidence>
<protein>
    <recommendedName>
        <fullName evidence="8">Ankyrin repeat protein</fullName>
    </recommendedName>
</protein>
<dbReference type="PANTHER" id="PTHR24126">
    <property type="entry name" value="ANKYRIN REPEAT, PH AND SEC7 DOMAIN CONTAINING PROTEIN SECG-RELATED"/>
    <property type="match status" value="1"/>
</dbReference>
<feature type="coiled-coil region" evidence="4">
    <location>
        <begin position="980"/>
        <end position="1023"/>
    </location>
</feature>
<keyword evidence="1" id="KW-0677">Repeat</keyword>
<dbReference type="SUPFAM" id="SSF48403">
    <property type="entry name" value="Ankyrin repeat"/>
    <property type="match status" value="3"/>
</dbReference>
<sequence length="1806" mass="203715">MANQSSLPDVPATHAQFISFVHSNQDRPIRELIGPYKQYDAKLREIFAQEPEHPILADEHLNVVPVFDGNEQHVKTRARNLDTESDEDKERYIMPLDSSHRHADGSPAIVPSIKDFQHNFAVFCESSLVDLDWTNVVAAGSSVVTSLLPVPPKYGKSKKALRQYYHEIVAPASDVDLFLYGVNEEEAVKKIIEIEQRIKDSILTETTTIRTKNAITIVSQYPTRHIQIVLRIYKSVSEILTGFDVDCSCAAYDGKQVWASPRALGAYMTQTNTIDLTRRSPSYENRLSKYSHRGFEVYWPQLERSRIDPTIFERNFARTVGLARLLVLERLPSKTEREAYMDERRRERNRPAINRHRNFSLHGNIKDGHEDEVAEWVEQDDVSDYHTFTIPYGPKHHAKKIEKLMYTKDLLLNAEWNKRDDREVNLHRHPAFFGYAEDVIHDCCGFCPKPITPEEEEIAEQEAKIYVSGGITFVRDNPGRQSIGSFHPITDTDWTEMSYVGNTARLCQAIVDQDVEHVEDWLSQEGSDPNCRDYTGRTPLHLAVTCSSASVVRALINHSARLVARVADGRTALHMAAIRGNVEILKMLLEKSEENEEEEAKKEEAKKKERRRQTDPAVEEGQPGDTDRKEQSGTADEEDVEMVDMDGSEDENYSTTTGSYVKVKEQAKKIGEDSVPDEEDEPDVYDINVLAWDSQCSPLHLAILAGHVDVVKKLVQTFGADVLLPIKLLNDHDKSPRGAILTMVLALRLPLEQSKAMIRVLLDLGASSAQADMGQITALHSIAIHRPELLETLFEIDEPAAKRAVNHFVATRYSPVESPLMSAITEGNALAATKLLDAGAEHTIQFNDWTKAMANRAEITGDYKQNHNRYLMGVEQPIVLAVQAEMPKIALRLLAQGASPDTLDKSTQSGVVNDYWHNRSTTRSLLDLVRENVKTLREYEDEAPTAPRIIAKKDDDAYLEGIAPGSYKYFVARRQIRDARAVDERNKQDYEKRLQEHHERKGVEEKKEAISTLAAQFEEVELELVNKGAKTFKELYPDVEKPDHDDNYAFYLRSPNTFKSLSILFDFSVLDLTDETREAYLDLFQAAWDGDLQTIQSLTLAPWGPLKDRTPLQVAIQDESHQSPFSIAVLRGHFDLARALVEISHVQYHPDEEQPKTRYYMGNKDDGYSDDESDSSDIPIRKETIDAKFTFDVGEVSTKVKSKVTPLNFMSWAYSAWSYAEYVTEDVNFTSGVDDRAIQNRGLVDLTAWATITNDKKLFSFLLDLDVEWTDRLANQVDGSSGIPSFSESDFQLAVKHGRLDILADMIKHAGAGMDLESLVKESGVKIQEKPKYYQGLSVHGRKRTDWVAAARGTYVGSVTDVTPPLLHAAFGGSLASVEWFLSDAPTRHYLDFAEAYKHNKLIKHLNTAAGGFEKVLRKWLGARHELALHSAIMAEPTTESNKIIEYLLKAIPQSLEFKTSAGLTPLALAFSLRRLDAAKLLLTAGADQTVRAADGSNILHLLLCSYNGTYCNDNEQLTDFLYLIDPRLKASLLGQCNTCQPGSLTPIARWLRQYQSTDGAPDVLRSLLDFGSVINNEHLEQLDGSGQTPLHSIVTSRKLTSLNLILEYRPDLLYCENAVGQTPYEVAQDLHINVCASATLSVPRHNTNSIPGNNAKSITTQPPQAFVDGYVERKLRQDREPVWRICEQLLAEHPGKRKLVSLLDANEVAKRLAMRKTSQRRSRLNETASDNGDDGDDEEKNQEGASTKDEVAQWYDTAASYGRGMPTHALHNYQQQLYGLEGFNQQRLLFAREYNYSHKMWGQEW</sequence>
<dbReference type="InterPro" id="IPR002110">
    <property type="entry name" value="Ankyrin_rpt"/>
</dbReference>
<feature type="region of interest" description="Disordered" evidence="5">
    <location>
        <begin position="1154"/>
        <end position="1177"/>
    </location>
</feature>
<dbReference type="EMBL" id="JAADJZ010000024">
    <property type="protein sequence ID" value="KAF2867127.1"/>
    <property type="molecule type" value="Genomic_DNA"/>
</dbReference>
<dbReference type="Pfam" id="PF00023">
    <property type="entry name" value="Ank"/>
    <property type="match status" value="1"/>
</dbReference>
<evidence type="ECO:0000313" key="6">
    <source>
        <dbReference type="EMBL" id="KAF2867127.1"/>
    </source>
</evidence>
<dbReference type="Pfam" id="PF12796">
    <property type="entry name" value="Ank_2"/>
    <property type="match status" value="1"/>
</dbReference>
<feature type="repeat" description="ANK" evidence="3">
    <location>
        <begin position="535"/>
        <end position="567"/>
    </location>
</feature>
<evidence type="ECO:0000256" key="1">
    <source>
        <dbReference type="ARBA" id="ARBA00022737"/>
    </source>
</evidence>
<dbReference type="OrthoDB" id="539213at2759"/>
<evidence type="ECO:0008006" key="8">
    <source>
        <dbReference type="Google" id="ProtNLM"/>
    </source>
</evidence>
<dbReference type="PANTHER" id="PTHR24126:SF14">
    <property type="entry name" value="ANK_REP_REGION DOMAIN-CONTAINING PROTEIN"/>
    <property type="match status" value="1"/>
</dbReference>
<comment type="caution">
    <text evidence="6">The sequence shown here is derived from an EMBL/GenBank/DDBJ whole genome shotgun (WGS) entry which is preliminary data.</text>
</comment>
<dbReference type="Gene3D" id="1.25.40.20">
    <property type="entry name" value="Ankyrin repeat-containing domain"/>
    <property type="match status" value="3"/>
</dbReference>
<keyword evidence="7" id="KW-1185">Reference proteome</keyword>
<dbReference type="SMART" id="SM00248">
    <property type="entry name" value="ANK"/>
    <property type="match status" value="10"/>
</dbReference>
<feature type="region of interest" description="Disordered" evidence="5">
    <location>
        <begin position="1714"/>
        <end position="1753"/>
    </location>
</feature>
<feature type="compositionally biased region" description="Basic residues" evidence="5">
    <location>
        <begin position="1714"/>
        <end position="1723"/>
    </location>
</feature>
<dbReference type="PRINTS" id="PR01415">
    <property type="entry name" value="ANKYRIN"/>
</dbReference>
<keyword evidence="2 3" id="KW-0040">ANK repeat</keyword>
<organism evidence="6 7">
    <name type="scientific">Massariosphaeria phaeospora</name>
    <dbReference type="NCBI Taxonomy" id="100035"/>
    <lineage>
        <taxon>Eukaryota</taxon>
        <taxon>Fungi</taxon>
        <taxon>Dikarya</taxon>
        <taxon>Ascomycota</taxon>
        <taxon>Pezizomycotina</taxon>
        <taxon>Dothideomycetes</taxon>
        <taxon>Pleosporomycetidae</taxon>
        <taxon>Pleosporales</taxon>
        <taxon>Pleosporales incertae sedis</taxon>
        <taxon>Massariosphaeria</taxon>
    </lineage>
</organism>
<evidence type="ECO:0000256" key="4">
    <source>
        <dbReference type="SAM" id="Coils"/>
    </source>
</evidence>
<dbReference type="InterPro" id="IPR036770">
    <property type="entry name" value="Ankyrin_rpt-contain_sf"/>
</dbReference>
<feature type="compositionally biased region" description="Acidic residues" evidence="5">
    <location>
        <begin position="1732"/>
        <end position="1741"/>
    </location>
</feature>
<dbReference type="PROSITE" id="PS50088">
    <property type="entry name" value="ANK_REPEAT"/>
    <property type="match status" value="4"/>
</dbReference>
<feature type="region of interest" description="Disordered" evidence="5">
    <location>
        <begin position="592"/>
        <end position="658"/>
    </location>
</feature>
<feature type="repeat" description="ANK" evidence="3">
    <location>
        <begin position="568"/>
        <end position="600"/>
    </location>
</feature>
<name>A0A7C8I8M7_9PLEO</name>
<feature type="repeat" description="ANK" evidence="3">
    <location>
        <begin position="694"/>
        <end position="716"/>
    </location>
</feature>
<dbReference type="Proteomes" id="UP000481861">
    <property type="component" value="Unassembled WGS sequence"/>
</dbReference>